<dbReference type="PANTHER" id="PTHR12197:SF294">
    <property type="entry name" value="POTENTIAL PROTEIN LYSINE METHYLTRANSFERASE SET6"/>
    <property type="match status" value="1"/>
</dbReference>
<evidence type="ECO:0000256" key="1">
    <source>
        <dbReference type="SAM" id="MobiDB-lite"/>
    </source>
</evidence>
<feature type="compositionally biased region" description="Polar residues" evidence="1">
    <location>
        <begin position="1"/>
        <end position="12"/>
    </location>
</feature>
<dbReference type="EMBL" id="KV722393">
    <property type="protein sequence ID" value="OCH91025.1"/>
    <property type="molecule type" value="Genomic_DNA"/>
</dbReference>
<dbReference type="AlphaFoldDB" id="A0A8E2AZE2"/>
<protein>
    <submittedName>
        <fullName evidence="3">SET domain-containing protein</fullName>
    </submittedName>
</protein>
<dbReference type="PANTHER" id="PTHR12197">
    <property type="entry name" value="HISTONE-LYSINE N-METHYLTRANSFERASE SMYD"/>
    <property type="match status" value="1"/>
</dbReference>
<dbReference type="SUPFAM" id="SSF82199">
    <property type="entry name" value="SET domain"/>
    <property type="match status" value="1"/>
</dbReference>
<dbReference type="Pfam" id="PF00856">
    <property type="entry name" value="SET"/>
    <property type="match status" value="1"/>
</dbReference>
<sequence length="424" mass="48071">MPQDDTSTNELQSPAPLHTTPSTLEIRINPASGRSCYATRTVPAGYTVLAARSPYAYTIWKPFRNEVCAECWRYDQGNRSFLTRRDDEGLEEERKGPVAVKENGRGEKTGAGLWFCDAECQASWLAREGRQMVDLLRTLEGARRAGKTMIEVSDRQDEATKLTKEAIEHTWDTVRQEERSPKVVRRWRENSLNDFETDLARYILLALAHFAREYTSSMASLQQTQELACPRNDTLPGLNGECQWDTFASLQCNELQYLRTYPELLENHIRIYKALKSRFMPAALSDRTPGRIDRPVIDVLASLITVGNVRTALGIDPGNSFGIWEAPLTEESECLGFAVYPGLSFFNHHCAPNVRKERDGRALRFVTTREVGEGEELCISYGQVEGMTWRERRKELSDGWFFDCACGRCIADIAAEMQAQQLST</sequence>
<name>A0A8E2AZE2_9APHY</name>
<evidence type="ECO:0000313" key="4">
    <source>
        <dbReference type="Proteomes" id="UP000250043"/>
    </source>
</evidence>
<feature type="domain" description="SET" evidence="2">
    <location>
        <begin position="22"/>
        <end position="382"/>
    </location>
</feature>
<dbReference type="InterPro" id="IPR046341">
    <property type="entry name" value="SET_dom_sf"/>
</dbReference>
<proteinExistence type="predicted"/>
<dbReference type="PROSITE" id="PS50280">
    <property type="entry name" value="SET"/>
    <property type="match status" value="1"/>
</dbReference>
<organism evidence="3 4">
    <name type="scientific">Obba rivulosa</name>
    <dbReference type="NCBI Taxonomy" id="1052685"/>
    <lineage>
        <taxon>Eukaryota</taxon>
        <taxon>Fungi</taxon>
        <taxon>Dikarya</taxon>
        <taxon>Basidiomycota</taxon>
        <taxon>Agaricomycotina</taxon>
        <taxon>Agaricomycetes</taxon>
        <taxon>Polyporales</taxon>
        <taxon>Gelatoporiaceae</taxon>
        <taxon>Obba</taxon>
    </lineage>
</organism>
<dbReference type="InterPro" id="IPR001214">
    <property type="entry name" value="SET_dom"/>
</dbReference>
<dbReference type="Gene3D" id="2.170.270.10">
    <property type="entry name" value="SET domain"/>
    <property type="match status" value="1"/>
</dbReference>
<keyword evidence="4" id="KW-1185">Reference proteome</keyword>
<accession>A0A8E2AZE2</accession>
<dbReference type="CDD" id="cd20071">
    <property type="entry name" value="SET_SMYD"/>
    <property type="match status" value="1"/>
</dbReference>
<dbReference type="InterPro" id="IPR050869">
    <property type="entry name" value="H3K4_H4K5_MeTrfase"/>
</dbReference>
<gene>
    <name evidence="3" type="ORF">OBBRIDRAFT_775937</name>
</gene>
<evidence type="ECO:0000313" key="3">
    <source>
        <dbReference type="EMBL" id="OCH91025.1"/>
    </source>
</evidence>
<dbReference type="OrthoDB" id="1028014at2759"/>
<dbReference type="Proteomes" id="UP000250043">
    <property type="component" value="Unassembled WGS sequence"/>
</dbReference>
<dbReference type="GO" id="GO:0005634">
    <property type="term" value="C:nucleus"/>
    <property type="evidence" value="ECO:0007669"/>
    <property type="project" value="TreeGrafter"/>
</dbReference>
<feature type="region of interest" description="Disordered" evidence="1">
    <location>
        <begin position="1"/>
        <end position="22"/>
    </location>
</feature>
<reference evidence="3 4" key="1">
    <citation type="submission" date="2016-07" db="EMBL/GenBank/DDBJ databases">
        <title>Draft genome of the white-rot fungus Obba rivulosa 3A-2.</title>
        <authorList>
            <consortium name="DOE Joint Genome Institute"/>
            <person name="Miettinen O."/>
            <person name="Riley R."/>
            <person name="Acob R."/>
            <person name="Barry K."/>
            <person name="Cullen D."/>
            <person name="De Vries R."/>
            <person name="Hainaut M."/>
            <person name="Hatakka A."/>
            <person name="Henrissat B."/>
            <person name="Hilden K."/>
            <person name="Kuo R."/>
            <person name="Labutti K."/>
            <person name="Lipzen A."/>
            <person name="Makela M.R."/>
            <person name="Sandor L."/>
            <person name="Spatafora J.W."/>
            <person name="Grigoriev I.V."/>
            <person name="Hibbett D.S."/>
        </authorList>
    </citation>
    <scope>NUCLEOTIDE SEQUENCE [LARGE SCALE GENOMIC DNA]</scope>
    <source>
        <strain evidence="3 4">3A-2</strain>
    </source>
</reference>
<evidence type="ECO:0000259" key="2">
    <source>
        <dbReference type="PROSITE" id="PS50280"/>
    </source>
</evidence>